<dbReference type="InterPro" id="IPR051448">
    <property type="entry name" value="CdaR-like_regulators"/>
</dbReference>
<evidence type="ECO:0000313" key="3">
    <source>
        <dbReference type="Proteomes" id="UP000589351"/>
    </source>
</evidence>
<dbReference type="InterPro" id="IPR025736">
    <property type="entry name" value="PucR_C-HTH_dom"/>
</dbReference>
<dbReference type="EMBL" id="CAJEWD010000003">
    <property type="protein sequence ID" value="CAD2071498.1"/>
    <property type="molecule type" value="Genomic_DNA"/>
</dbReference>
<evidence type="ECO:0000313" key="2">
    <source>
        <dbReference type="EMBL" id="CAD2071498.1"/>
    </source>
</evidence>
<keyword evidence="3" id="KW-1185">Reference proteome</keyword>
<evidence type="ECO:0000259" key="1">
    <source>
        <dbReference type="Pfam" id="PF13556"/>
    </source>
</evidence>
<feature type="domain" description="PucR C-terminal helix-turn-helix" evidence="1">
    <location>
        <begin position="450"/>
        <end position="504"/>
    </location>
</feature>
<dbReference type="AlphaFoldDB" id="A0A6V7R331"/>
<dbReference type="InterPro" id="IPR042070">
    <property type="entry name" value="PucR_C-HTH_sf"/>
</dbReference>
<accession>A0A6V7R331</accession>
<name>A0A6V7R331_9STAP</name>
<dbReference type="Proteomes" id="UP000589351">
    <property type="component" value="Unassembled WGS sequence"/>
</dbReference>
<dbReference type="PANTHER" id="PTHR33744">
    <property type="entry name" value="CARBOHYDRATE DIACID REGULATOR"/>
    <property type="match status" value="1"/>
</dbReference>
<dbReference type="Pfam" id="PF13556">
    <property type="entry name" value="HTH_30"/>
    <property type="match status" value="1"/>
</dbReference>
<gene>
    <name evidence="2" type="ORF">JEODO184_00271</name>
</gene>
<sequence>MRLNIYIISEYLQSFNPVLQTSKNLKLIIDRSRIIIDKTDFDHRVETLYIMPAEYHSTFMNEFKKYNFIVVGDLPKGVAIEDCIYIAQNVSLSLIADLVNDCFQKFNLWEEQLKQPFMQLNNRYTYPLQSFMKIATNMLKNPIAIFDISSKLLFHEGKLPKNIEGSIWEEILENQAFDIEFLDFDEQKKVYRDFSNAGDRIPSTIQEYGDSEKIAYLILFQDNQPFATIGMADITAPITDEQYSIFYHLKTVLENVNDYYHIFLLQDSFPNYILENLLRGDMGEKSVLEYHLNNLNWKIEDNYQLINITTTKKEPMLQTDIITLTQRLQKYFPTAVFFPYKQTVLAIIKVNEESISANQNFNQFLLNHHLLGIGSTNFNSFLRLNYAYKQTEIVSQLDLTSVKTSPLILVEDIYEKFFVKFLQQIPNYESTIHPMIFRLYKKGDINLENLDILKSYLLNGCNTLLTAKKMHFHRNTLSYRIKKIESRLDLSLNDLDNQQVVWLILSCLIIQN</sequence>
<comment type="caution">
    <text evidence="2">The sequence shown here is derived from an EMBL/GenBank/DDBJ whole genome shotgun (WGS) entry which is preliminary data.</text>
</comment>
<dbReference type="Gene3D" id="1.10.10.2840">
    <property type="entry name" value="PucR C-terminal helix-turn-helix domain"/>
    <property type="match status" value="1"/>
</dbReference>
<proteinExistence type="predicted"/>
<reference evidence="2 3" key="1">
    <citation type="submission" date="2020-07" db="EMBL/GenBank/DDBJ databases">
        <authorList>
            <person name="Criscuolo A."/>
        </authorList>
    </citation>
    <scope>NUCLEOTIDE SEQUENCE [LARGE SCALE GENOMIC DNA]</scope>
    <source>
        <strain evidence="2">CIP111649</strain>
    </source>
</reference>
<protein>
    <recommendedName>
        <fullName evidence="1">PucR C-terminal helix-turn-helix domain-containing protein</fullName>
    </recommendedName>
</protein>
<organism evidence="2 3">
    <name type="scientific">Jeotgalicoccus meleagridis</name>
    <dbReference type="NCBI Taxonomy" id="2759181"/>
    <lineage>
        <taxon>Bacteria</taxon>
        <taxon>Bacillati</taxon>
        <taxon>Bacillota</taxon>
        <taxon>Bacilli</taxon>
        <taxon>Bacillales</taxon>
        <taxon>Staphylococcaceae</taxon>
        <taxon>Jeotgalicoccus</taxon>
    </lineage>
</organism>